<proteinExistence type="predicted"/>
<evidence type="ECO:0000313" key="1">
    <source>
        <dbReference type="EMBL" id="GBN56288.1"/>
    </source>
</evidence>
<keyword evidence="2" id="KW-1185">Reference proteome</keyword>
<sequence>MPRECKNHSDSFCYVCGDLTLKAQRQPLSPLLKTAHHFYFDCQVGNQDKYWALKLCCTTCYSSLTKWLKGKSIPFAMPMVCREPRCLFTDCYFCMTSTVIFSSKSKNTIHPDMPSATRRVPINESLPIHWLPKLILYSQKWIWKTLSHSMDHQRPPMMIKSIRLIYFIGNLTSLLSQN</sequence>
<name>A0A4Y2PWK8_ARAVE</name>
<reference evidence="1 2" key="1">
    <citation type="journal article" date="2019" name="Sci. Rep.">
        <title>Orb-weaving spider Araneus ventricosus genome elucidates the spidroin gene catalogue.</title>
        <authorList>
            <person name="Kono N."/>
            <person name="Nakamura H."/>
            <person name="Ohtoshi R."/>
            <person name="Moran D.A.P."/>
            <person name="Shinohara A."/>
            <person name="Yoshida Y."/>
            <person name="Fujiwara M."/>
            <person name="Mori M."/>
            <person name="Tomita M."/>
            <person name="Arakawa K."/>
        </authorList>
    </citation>
    <scope>NUCLEOTIDE SEQUENCE [LARGE SCALE GENOMIC DNA]</scope>
</reference>
<dbReference type="EMBL" id="BGPR01012490">
    <property type="protein sequence ID" value="GBN56288.1"/>
    <property type="molecule type" value="Genomic_DNA"/>
</dbReference>
<evidence type="ECO:0000313" key="2">
    <source>
        <dbReference type="Proteomes" id="UP000499080"/>
    </source>
</evidence>
<dbReference type="AlphaFoldDB" id="A0A4Y2PWK8"/>
<accession>A0A4Y2PWK8</accession>
<organism evidence="1 2">
    <name type="scientific">Araneus ventricosus</name>
    <name type="common">Orbweaver spider</name>
    <name type="synonym">Epeira ventricosa</name>
    <dbReference type="NCBI Taxonomy" id="182803"/>
    <lineage>
        <taxon>Eukaryota</taxon>
        <taxon>Metazoa</taxon>
        <taxon>Ecdysozoa</taxon>
        <taxon>Arthropoda</taxon>
        <taxon>Chelicerata</taxon>
        <taxon>Arachnida</taxon>
        <taxon>Araneae</taxon>
        <taxon>Araneomorphae</taxon>
        <taxon>Entelegynae</taxon>
        <taxon>Araneoidea</taxon>
        <taxon>Araneidae</taxon>
        <taxon>Araneus</taxon>
    </lineage>
</organism>
<comment type="caution">
    <text evidence="1">The sequence shown here is derived from an EMBL/GenBank/DDBJ whole genome shotgun (WGS) entry which is preliminary data.</text>
</comment>
<dbReference type="OrthoDB" id="7890494at2759"/>
<gene>
    <name evidence="1" type="ORF">AVEN_10772_1</name>
</gene>
<dbReference type="Proteomes" id="UP000499080">
    <property type="component" value="Unassembled WGS sequence"/>
</dbReference>
<protein>
    <submittedName>
        <fullName evidence="1">Uncharacterized protein</fullName>
    </submittedName>
</protein>